<protein>
    <submittedName>
        <fullName evidence="1">Uncharacterized protein</fullName>
    </submittedName>
</protein>
<comment type="caution">
    <text evidence="1">The sequence shown here is derived from an EMBL/GenBank/DDBJ whole genome shotgun (WGS) entry which is preliminary data.</text>
</comment>
<sequence length="101" mass="11396">MLTQQSCVHILMEKFINLVPYSLRQDQIVQAPPSGHVIYQLRDTLRQCRRIGCLHILRRCSRLSAASRPRISKNCFHSSLHGAAVAAEIRLGHSSSIVSYV</sequence>
<evidence type="ECO:0000313" key="2">
    <source>
        <dbReference type="Proteomes" id="UP000070434"/>
    </source>
</evidence>
<organism evidence="1 2">
    <name type="scientific">Burkholderia anthina</name>
    <dbReference type="NCBI Taxonomy" id="179879"/>
    <lineage>
        <taxon>Bacteria</taxon>
        <taxon>Pseudomonadati</taxon>
        <taxon>Pseudomonadota</taxon>
        <taxon>Betaproteobacteria</taxon>
        <taxon>Burkholderiales</taxon>
        <taxon>Burkholderiaceae</taxon>
        <taxon>Burkholderia</taxon>
        <taxon>Burkholderia cepacia complex</taxon>
    </lineage>
</organism>
<dbReference type="AlphaFoldDB" id="A0AAW3PTE3"/>
<name>A0AAW3PTE3_9BURK</name>
<dbReference type="Proteomes" id="UP000070434">
    <property type="component" value="Unassembled WGS sequence"/>
</dbReference>
<evidence type="ECO:0000313" key="1">
    <source>
        <dbReference type="EMBL" id="KWZ31652.1"/>
    </source>
</evidence>
<gene>
    <name evidence="1" type="ORF">WS64_25665</name>
</gene>
<reference evidence="1 2" key="1">
    <citation type="submission" date="2015-11" db="EMBL/GenBank/DDBJ databases">
        <authorList>
            <person name="Sahl J."/>
            <person name="Wagner D."/>
            <person name="Keim P."/>
        </authorList>
    </citation>
    <scope>NUCLEOTIDE SEQUENCE [LARGE SCALE GENOMIC DNA]</scope>
    <source>
        <strain evidence="1 2">AZ-4-2-10-S1-D7</strain>
    </source>
</reference>
<accession>A0AAW3PTE3</accession>
<dbReference type="EMBL" id="LNJP01000003">
    <property type="protein sequence ID" value="KWZ31652.1"/>
    <property type="molecule type" value="Genomic_DNA"/>
</dbReference>
<proteinExistence type="predicted"/>